<dbReference type="STRING" id="641665.GCA_002104455_01416"/>
<dbReference type="GO" id="GO:0005737">
    <property type="term" value="C:cytoplasm"/>
    <property type="evidence" value="ECO:0007669"/>
    <property type="project" value="UniProtKB-SubCell"/>
</dbReference>
<evidence type="ECO:0000256" key="4">
    <source>
        <dbReference type="SAM" id="Phobius"/>
    </source>
</evidence>
<evidence type="ECO:0000256" key="3">
    <source>
        <dbReference type="HAMAP-Rule" id="MF_00187"/>
    </source>
</evidence>
<organism evidence="5 6">
    <name type="scientific">Colwellia chukchiensis</name>
    <dbReference type="NCBI Taxonomy" id="641665"/>
    <lineage>
        <taxon>Bacteria</taxon>
        <taxon>Pseudomonadati</taxon>
        <taxon>Pseudomonadota</taxon>
        <taxon>Gammaproteobacteria</taxon>
        <taxon>Alteromonadales</taxon>
        <taxon>Colwelliaceae</taxon>
        <taxon>Colwellia</taxon>
    </lineage>
</organism>
<reference evidence="6" key="1">
    <citation type="submission" date="2016-10" db="EMBL/GenBank/DDBJ databases">
        <authorList>
            <person name="Varghese N."/>
            <person name="Submissions S."/>
        </authorList>
    </citation>
    <scope>NUCLEOTIDE SEQUENCE [LARGE SCALE GENOMIC DNA]</scope>
    <source>
        <strain evidence="6">CGMCC 1.9127</strain>
    </source>
</reference>
<dbReference type="Proteomes" id="UP000199297">
    <property type="component" value="Unassembled WGS sequence"/>
</dbReference>
<keyword evidence="4" id="KW-0472">Membrane</keyword>
<dbReference type="SUPFAM" id="SSF53927">
    <property type="entry name" value="Cytidine deaminase-like"/>
    <property type="match status" value="1"/>
</dbReference>
<feature type="transmembrane region" description="Helical" evidence="4">
    <location>
        <begin position="255"/>
        <end position="276"/>
    </location>
</feature>
<name>A0A1H7SLE0_9GAMM</name>
<dbReference type="AlphaFoldDB" id="A0A1H7SLE0"/>
<evidence type="ECO:0000313" key="6">
    <source>
        <dbReference type="Proteomes" id="UP000199297"/>
    </source>
</evidence>
<dbReference type="Gene3D" id="3.40.140.10">
    <property type="entry name" value="Cytidine Deaminase, domain 2"/>
    <property type="match status" value="1"/>
</dbReference>
<dbReference type="EMBL" id="FOBI01000019">
    <property type="protein sequence ID" value="SEL73323.1"/>
    <property type="molecule type" value="Genomic_DNA"/>
</dbReference>
<dbReference type="PANTHER" id="PTHR30592">
    <property type="entry name" value="FORMATE DEHYDROGENASE"/>
    <property type="match status" value="1"/>
</dbReference>
<comment type="subcellular location">
    <subcellularLocation>
        <location evidence="3">Cytoplasm</location>
    </subcellularLocation>
</comment>
<keyword evidence="2 3" id="KW-0501">Molybdenum cofactor biosynthesis</keyword>
<keyword evidence="4" id="KW-1133">Transmembrane helix</keyword>
<evidence type="ECO:0000256" key="2">
    <source>
        <dbReference type="ARBA" id="ARBA00023150"/>
    </source>
</evidence>
<dbReference type="GO" id="GO:0016783">
    <property type="term" value="F:sulfurtransferase activity"/>
    <property type="evidence" value="ECO:0007669"/>
    <property type="project" value="InterPro"/>
</dbReference>
<protein>
    <recommendedName>
        <fullName evidence="3">Sulfur carrier protein FdhD</fullName>
    </recommendedName>
</protein>
<keyword evidence="6" id="KW-1185">Reference proteome</keyword>
<dbReference type="PIRSF" id="PIRSF015626">
    <property type="entry name" value="FdhD"/>
    <property type="match status" value="1"/>
</dbReference>
<dbReference type="RefSeq" id="WP_085285730.1">
    <property type="nucleotide sequence ID" value="NZ_FOBI01000019.1"/>
</dbReference>
<evidence type="ECO:0000313" key="5">
    <source>
        <dbReference type="EMBL" id="SEL73323.1"/>
    </source>
</evidence>
<dbReference type="InterPro" id="IPR003786">
    <property type="entry name" value="FdhD"/>
</dbReference>
<dbReference type="HAMAP" id="MF_00187">
    <property type="entry name" value="FdhD"/>
    <property type="match status" value="1"/>
</dbReference>
<dbReference type="PANTHER" id="PTHR30592:SF1">
    <property type="entry name" value="SULFUR CARRIER PROTEIN FDHD"/>
    <property type="match status" value="1"/>
</dbReference>
<proteinExistence type="inferred from homology"/>
<keyword evidence="1 3" id="KW-0963">Cytoplasm</keyword>
<dbReference type="GO" id="GO:0006777">
    <property type="term" value="P:Mo-molybdopterin cofactor biosynthetic process"/>
    <property type="evidence" value="ECO:0007669"/>
    <property type="project" value="UniProtKB-UniRule"/>
</dbReference>
<gene>
    <name evidence="3" type="primary">fdhD</name>
    <name evidence="5" type="ORF">SAMN05216262_11950</name>
</gene>
<dbReference type="Pfam" id="PF02634">
    <property type="entry name" value="FdhD-NarQ"/>
    <property type="match status" value="1"/>
</dbReference>
<evidence type="ECO:0000256" key="1">
    <source>
        <dbReference type="ARBA" id="ARBA00022490"/>
    </source>
</evidence>
<dbReference type="InterPro" id="IPR016193">
    <property type="entry name" value="Cytidine_deaminase-like"/>
</dbReference>
<feature type="active site" description="Cysteine persulfide intermediate" evidence="3">
    <location>
        <position position="144"/>
    </location>
</feature>
<keyword evidence="4" id="KW-0812">Transmembrane</keyword>
<comment type="caution">
    <text evidence="3">Lacks conserved residue(s) required for the propagation of feature annotation.</text>
</comment>
<accession>A0A1H7SLE0</accession>
<dbReference type="Gene3D" id="3.10.20.10">
    <property type="match status" value="1"/>
</dbReference>
<comment type="function">
    <text evidence="3">Required for formate dehydrogenase (FDH) activity. Acts as a sulfur carrier protein that transfers sulfur from IscS to the molybdenum cofactor prior to its insertion into FDH.</text>
</comment>
<comment type="similarity">
    <text evidence="3">Belongs to the FdhD family.</text>
</comment>
<sequence length="309" mass="33895">MKPMSSRPALSAAKANKHASTQVSKISYSVSGREIQRDHVLTEQPLQIRLCWQHSQQTKLQQQVFSITMRTPGDDKALIIGLMLAEGIISQYQQLESVCAELDESEPEHTDSQAMANQWQVKLKAGIIPELKSLERFQVTYSSCGLCGTTSLKSLEMKNPPSLSQQKHWLSFDRICQMPDSMRAVQAQFIQTGGSHAAALFDQQGKIIDLKEDIGRHNALDKLFGASLTQGNISGTAVCVLVSGRISFEIVQKTVMAGVGVLIAVGAPSALAILAAKRFDLTLIGFVKNSGFNLYHGDWRLLPELSVSR</sequence>
<dbReference type="GO" id="GO:0097163">
    <property type="term" value="F:sulfur carrier activity"/>
    <property type="evidence" value="ECO:0007669"/>
    <property type="project" value="UniProtKB-UniRule"/>
</dbReference>
<dbReference type="OrthoDB" id="3197277at2"/>